<organism evidence="1 2">
    <name type="scientific">Panagrolaimus sp. JU765</name>
    <dbReference type="NCBI Taxonomy" id="591449"/>
    <lineage>
        <taxon>Eukaryota</taxon>
        <taxon>Metazoa</taxon>
        <taxon>Ecdysozoa</taxon>
        <taxon>Nematoda</taxon>
        <taxon>Chromadorea</taxon>
        <taxon>Rhabditida</taxon>
        <taxon>Tylenchina</taxon>
        <taxon>Panagrolaimomorpha</taxon>
        <taxon>Panagrolaimoidea</taxon>
        <taxon>Panagrolaimidae</taxon>
        <taxon>Panagrolaimus</taxon>
    </lineage>
</organism>
<name>A0AC34RAK0_9BILA</name>
<accession>A0AC34RAK0</accession>
<sequence>MVEKHKFPQSTTTMSPNTSDVGKPIKAFFDLFSADVVTPFPYNPEDYRAPGAAIGLGVIVMAAFIANLLLFGYIIWQKLYKNFISSHFIAHLCVTNALALAVLLPMIIYSLWTGDSPWILNDGMCRLQV</sequence>
<proteinExistence type="predicted"/>
<evidence type="ECO:0000313" key="2">
    <source>
        <dbReference type="WBParaSite" id="JU765_v2.g4920.t1"/>
    </source>
</evidence>
<reference evidence="2" key="1">
    <citation type="submission" date="2022-11" db="UniProtKB">
        <authorList>
            <consortium name="WormBaseParasite"/>
        </authorList>
    </citation>
    <scope>IDENTIFICATION</scope>
</reference>
<evidence type="ECO:0000313" key="1">
    <source>
        <dbReference type="Proteomes" id="UP000887576"/>
    </source>
</evidence>
<dbReference type="Proteomes" id="UP000887576">
    <property type="component" value="Unplaced"/>
</dbReference>
<protein>
    <submittedName>
        <fullName evidence="2">G-protein coupled receptors family 1 profile domain-containing protein</fullName>
    </submittedName>
</protein>
<dbReference type="WBParaSite" id="JU765_v2.g4920.t1">
    <property type="protein sequence ID" value="JU765_v2.g4920.t1"/>
    <property type="gene ID" value="JU765_v2.g4920"/>
</dbReference>